<dbReference type="InterPro" id="IPR036397">
    <property type="entry name" value="RNaseH_sf"/>
</dbReference>
<evidence type="ECO:0000313" key="2">
    <source>
        <dbReference type="Proteomes" id="UP000000311"/>
    </source>
</evidence>
<accession>E2A8J6</accession>
<keyword evidence="2" id="KW-1185">Reference proteome</keyword>
<proteinExistence type="predicted"/>
<dbReference type="Proteomes" id="UP000000311">
    <property type="component" value="Unassembled WGS sequence"/>
</dbReference>
<gene>
    <name evidence="1" type="ORF">EAG_11935</name>
</gene>
<name>E2A8J6_CAMFO</name>
<sequence>PYSSNLVPCDFFLFPNMKKWLDRKRFVSNEEIIAETNVCLQNL</sequence>
<feature type="non-terminal residue" evidence="1">
    <location>
        <position position="43"/>
    </location>
</feature>
<protein>
    <recommendedName>
        <fullName evidence="3">Histone-lysine N-methyltransferase SETMAR</fullName>
    </recommendedName>
</protein>
<dbReference type="EMBL" id="GL437616">
    <property type="protein sequence ID" value="EFN70266.1"/>
    <property type="molecule type" value="Genomic_DNA"/>
</dbReference>
<dbReference type="InParanoid" id="E2A8J6"/>
<reference evidence="1 2" key="1">
    <citation type="journal article" date="2010" name="Science">
        <title>Genomic comparison of the ants Camponotus floridanus and Harpegnathos saltator.</title>
        <authorList>
            <person name="Bonasio R."/>
            <person name="Zhang G."/>
            <person name="Ye C."/>
            <person name="Mutti N.S."/>
            <person name="Fang X."/>
            <person name="Qin N."/>
            <person name="Donahue G."/>
            <person name="Yang P."/>
            <person name="Li Q."/>
            <person name="Li C."/>
            <person name="Zhang P."/>
            <person name="Huang Z."/>
            <person name="Berger S.L."/>
            <person name="Reinberg D."/>
            <person name="Wang J."/>
            <person name="Liebig J."/>
        </authorList>
    </citation>
    <scope>NUCLEOTIDE SEQUENCE [LARGE SCALE GENOMIC DNA]</scope>
    <source>
        <strain evidence="2">C129</strain>
    </source>
</reference>
<organism evidence="2">
    <name type="scientific">Camponotus floridanus</name>
    <name type="common">Florida carpenter ant</name>
    <dbReference type="NCBI Taxonomy" id="104421"/>
    <lineage>
        <taxon>Eukaryota</taxon>
        <taxon>Metazoa</taxon>
        <taxon>Ecdysozoa</taxon>
        <taxon>Arthropoda</taxon>
        <taxon>Hexapoda</taxon>
        <taxon>Insecta</taxon>
        <taxon>Pterygota</taxon>
        <taxon>Neoptera</taxon>
        <taxon>Endopterygota</taxon>
        <taxon>Hymenoptera</taxon>
        <taxon>Apocrita</taxon>
        <taxon>Aculeata</taxon>
        <taxon>Formicoidea</taxon>
        <taxon>Formicidae</taxon>
        <taxon>Formicinae</taxon>
        <taxon>Camponotus</taxon>
    </lineage>
</organism>
<feature type="non-terminal residue" evidence="1">
    <location>
        <position position="1"/>
    </location>
</feature>
<dbReference type="Gene3D" id="3.30.420.10">
    <property type="entry name" value="Ribonuclease H-like superfamily/Ribonuclease H"/>
    <property type="match status" value="1"/>
</dbReference>
<dbReference type="AlphaFoldDB" id="E2A8J6"/>
<evidence type="ECO:0008006" key="3">
    <source>
        <dbReference type="Google" id="ProtNLM"/>
    </source>
</evidence>
<dbReference type="GO" id="GO:0003676">
    <property type="term" value="F:nucleic acid binding"/>
    <property type="evidence" value="ECO:0007669"/>
    <property type="project" value="InterPro"/>
</dbReference>
<evidence type="ECO:0000313" key="1">
    <source>
        <dbReference type="EMBL" id="EFN70266.1"/>
    </source>
</evidence>